<accession>A0AAN6UIV4</accession>
<sequence length="96" mass="10528">MLGLVPDCVIPLPISRRHYFYYLSLSLFIISASLLEDAQTLHRATMLERAPNPEDAVPSVMGSSLLDEPAHPHEGSSMPSILTSLLLITASTRIKL</sequence>
<proteinExistence type="predicted"/>
<organism evidence="2 3">
    <name type="scientific">Trichocladium antarcticum</name>
    <dbReference type="NCBI Taxonomy" id="1450529"/>
    <lineage>
        <taxon>Eukaryota</taxon>
        <taxon>Fungi</taxon>
        <taxon>Dikarya</taxon>
        <taxon>Ascomycota</taxon>
        <taxon>Pezizomycotina</taxon>
        <taxon>Sordariomycetes</taxon>
        <taxon>Sordariomycetidae</taxon>
        <taxon>Sordariales</taxon>
        <taxon>Chaetomiaceae</taxon>
        <taxon>Trichocladium</taxon>
    </lineage>
</organism>
<evidence type="ECO:0000313" key="3">
    <source>
        <dbReference type="Proteomes" id="UP001304895"/>
    </source>
</evidence>
<evidence type="ECO:0000313" key="2">
    <source>
        <dbReference type="EMBL" id="KAK4133564.1"/>
    </source>
</evidence>
<feature type="region of interest" description="Disordered" evidence="1">
    <location>
        <begin position="52"/>
        <end position="77"/>
    </location>
</feature>
<protein>
    <submittedName>
        <fullName evidence="2">Uncharacterized protein</fullName>
    </submittedName>
</protein>
<dbReference type="Proteomes" id="UP001304895">
    <property type="component" value="Unassembled WGS sequence"/>
</dbReference>
<reference evidence="2" key="1">
    <citation type="journal article" date="2023" name="Mol. Phylogenet. Evol.">
        <title>Genome-scale phylogeny and comparative genomics of the fungal order Sordariales.</title>
        <authorList>
            <person name="Hensen N."/>
            <person name="Bonometti L."/>
            <person name="Westerberg I."/>
            <person name="Brannstrom I.O."/>
            <person name="Guillou S."/>
            <person name="Cros-Aarteil S."/>
            <person name="Calhoun S."/>
            <person name="Haridas S."/>
            <person name="Kuo A."/>
            <person name="Mondo S."/>
            <person name="Pangilinan J."/>
            <person name="Riley R."/>
            <person name="LaButti K."/>
            <person name="Andreopoulos B."/>
            <person name="Lipzen A."/>
            <person name="Chen C."/>
            <person name="Yan M."/>
            <person name="Daum C."/>
            <person name="Ng V."/>
            <person name="Clum A."/>
            <person name="Steindorff A."/>
            <person name="Ohm R.A."/>
            <person name="Martin F."/>
            <person name="Silar P."/>
            <person name="Natvig D.O."/>
            <person name="Lalanne C."/>
            <person name="Gautier V."/>
            <person name="Ament-Velasquez S.L."/>
            <person name="Kruys A."/>
            <person name="Hutchinson M.I."/>
            <person name="Powell A.J."/>
            <person name="Barry K."/>
            <person name="Miller A.N."/>
            <person name="Grigoriev I.V."/>
            <person name="Debuchy R."/>
            <person name="Gladieux P."/>
            <person name="Hiltunen Thoren M."/>
            <person name="Johannesson H."/>
        </authorList>
    </citation>
    <scope>NUCLEOTIDE SEQUENCE</scope>
    <source>
        <strain evidence="2">CBS 123565</strain>
    </source>
</reference>
<dbReference type="AlphaFoldDB" id="A0AAN6UIV4"/>
<name>A0AAN6UIV4_9PEZI</name>
<dbReference type="EMBL" id="MU853412">
    <property type="protein sequence ID" value="KAK4133564.1"/>
    <property type="molecule type" value="Genomic_DNA"/>
</dbReference>
<keyword evidence="3" id="KW-1185">Reference proteome</keyword>
<gene>
    <name evidence="2" type="ORF">BT67DRAFT_53906</name>
</gene>
<reference evidence="2" key="2">
    <citation type="submission" date="2023-05" db="EMBL/GenBank/DDBJ databases">
        <authorList>
            <consortium name="Lawrence Berkeley National Laboratory"/>
            <person name="Steindorff A."/>
            <person name="Hensen N."/>
            <person name="Bonometti L."/>
            <person name="Westerberg I."/>
            <person name="Brannstrom I.O."/>
            <person name="Guillou S."/>
            <person name="Cros-Aarteil S."/>
            <person name="Calhoun S."/>
            <person name="Haridas S."/>
            <person name="Kuo A."/>
            <person name="Mondo S."/>
            <person name="Pangilinan J."/>
            <person name="Riley R."/>
            <person name="Labutti K."/>
            <person name="Andreopoulos B."/>
            <person name="Lipzen A."/>
            <person name="Chen C."/>
            <person name="Yanf M."/>
            <person name="Daum C."/>
            <person name="Ng V."/>
            <person name="Clum A."/>
            <person name="Ohm R."/>
            <person name="Martin F."/>
            <person name="Silar P."/>
            <person name="Natvig D."/>
            <person name="Lalanne C."/>
            <person name="Gautier V."/>
            <person name="Ament-Velasquez S.L."/>
            <person name="Kruys A."/>
            <person name="Hutchinson M.I."/>
            <person name="Powell A.J."/>
            <person name="Barry K."/>
            <person name="Miller A.N."/>
            <person name="Grigoriev I.V."/>
            <person name="Debuchy R."/>
            <person name="Gladieux P."/>
            <person name="Thoren M.H."/>
            <person name="Johannesson H."/>
        </authorList>
    </citation>
    <scope>NUCLEOTIDE SEQUENCE</scope>
    <source>
        <strain evidence="2">CBS 123565</strain>
    </source>
</reference>
<evidence type="ECO:0000256" key="1">
    <source>
        <dbReference type="SAM" id="MobiDB-lite"/>
    </source>
</evidence>
<comment type="caution">
    <text evidence="2">The sequence shown here is derived from an EMBL/GenBank/DDBJ whole genome shotgun (WGS) entry which is preliminary data.</text>
</comment>